<proteinExistence type="predicted"/>
<accession>A0A238Z4J1</accession>
<keyword evidence="9" id="KW-1185">Reference proteome</keyword>
<evidence type="ECO:0000256" key="3">
    <source>
        <dbReference type="ARBA" id="ARBA00022737"/>
    </source>
</evidence>
<dbReference type="Pfam" id="PF13183">
    <property type="entry name" value="Fer4_8"/>
    <property type="match status" value="1"/>
</dbReference>
<feature type="domain" description="4Fe-4S ferredoxin-type" evidence="7">
    <location>
        <begin position="10"/>
        <end position="42"/>
    </location>
</feature>
<dbReference type="InterPro" id="IPR017896">
    <property type="entry name" value="4Fe4S_Fe-S-bd"/>
</dbReference>
<evidence type="ECO:0000313" key="8">
    <source>
        <dbReference type="EMBL" id="SNR77794.1"/>
    </source>
</evidence>
<dbReference type="PANTHER" id="PTHR32479">
    <property type="entry name" value="GLYCOLATE OXIDASE IRON-SULFUR SUBUNIT"/>
    <property type="match status" value="1"/>
</dbReference>
<comment type="catalytic activity">
    <reaction evidence="6">
        <text>(R)-lactate + A = pyruvate + AH2</text>
        <dbReference type="Rhea" id="RHEA:15089"/>
        <dbReference type="ChEBI" id="CHEBI:13193"/>
        <dbReference type="ChEBI" id="CHEBI:15361"/>
        <dbReference type="ChEBI" id="CHEBI:16004"/>
        <dbReference type="ChEBI" id="CHEBI:17499"/>
    </reaction>
</comment>
<keyword evidence="4 6" id="KW-0408">Iron</keyword>
<protein>
    <recommendedName>
        <fullName evidence="6">Glycolate oxidase iron-sulfur subunit</fullName>
        <ecNumber evidence="6">1.1.99.14</ecNumber>
    </recommendedName>
</protein>
<dbReference type="EMBL" id="FZOC01000002">
    <property type="protein sequence ID" value="SNR77794.1"/>
    <property type="molecule type" value="Genomic_DNA"/>
</dbReference>
<comment type="cofactor">
    <cofactor evidence="6">
        <name>[4Fe-4S] cluster</name>
        <dbReference type="ChEBI" id="CHEBI:49883"/>
    </cofactor>
    <text evidence="6">Binds 2 [4Fe-4S] clusters.</text>
</comment>
<keyword evidence="6" id="KW-0813">Transport</keyword>
<comment type="catalytic activity">
    <reaction evidence="6">
        <text>glycolate + A = glyoxylate + AH2</text>
        <dbReference type="Rhea" id="RHEA:21264"/>
        <dbReference type="ChEBI" id="CHEBI:13193"/>
        <dbReference type="ChEBI" id="CHEBI:17499"/>
        <dbReference type="ChEBI" id="CHEBI:29805"/>
        <dbReference type="ChEBI" id="CHEBI:36655"/>
        <dbReference type="EC" id="1.1.99.14"/>
    </reaction>
</comment>
<dbReference type="InterPro" id="IPR017900">
    <property type="entry name" value="4Fe4S_Fe_S_CS"/>
</dbReference>
<dbReference type="InterPro" id="IPR009051">
    <property type="entry name" value="Helical_ferredxn"/>
</dbReference>
<dbReference type="InterPro" id="IPR012257">
    <property type="entry name" value="Glc_ox_4Fe-4S"/>
</dbReference>
<evidence type="ECO:0000313" key="9">
    <source>
        <dbReference type="Proteomes" id="UP000198324"/>
    </source>
</evidence>
<comment type="function">
    <text evidence="6">Component of a complex that catalyzes the oxidation of glycolate to glyoxylate.</text>
</comment>
<dbReference type="Gene3D" id="1.10.1060.10">
    <property type="entry name" value="Alpha-helical ferredoxin"/>
    <property type="match status" value="1"/>
</dbReference>
<reference evidence="8 9" key="1">
    <citation type="submission" date="2017-06" db="EMBL/GenBank/DDBJ databases">
        <authorList>
            <person name="Kim H.J."/>
            <person name="Triplett B.A."/>
        </authorList>
    </citation>
    <scope>NUCLEOTIDE SEQUENCE [LARGE SCALE GENOMIC DNA]</scope>
    <source>
        <strain evidence="8 9">DSM 13116</strain>
    </source>
</reference>
<keyword evidence="5 6" id="KW-0411">Iron-sulfur</keyword>
<dbReference type="GO" id="GO:0019154">
    <property type="term" value="F:glycolate dehydrogenase activity"/>
    <property type="evidence" value="ECO:0007669"/>
    <property type="project" value="UniProtKB-EC"/>
</dbReference>
<keyword evidence="3" id="KW-0677">Repeat</keyword>
<name>A0A238Z4J1_9BACT</name>
<organism evidence="8 9">
    <name type="scientific">Humidesulfovibrio mexicanus</name>
    <dbReference type="NCBI Taxonomy" id="147047"/>
    <lineage>
        <taxon>Bacteria</taxon>
        <taxon>Pseudomonadati</taxon>
        <taxon>Thermodesulfobacteriota</taxon>
        <taxon>Desulfovibrionia</taxon>
        <taxon>Desulfovibrionales</taxon>
        <taxon>Desulfovibrionaceae</taxon>
        <taxon>Humidesulfovibrio</taxon>
    </lineage>
</organism>
<evidence type="ECO:0000256" key="5">
    <source>
        <dbReference type="ARBA" id="ARBA00023014"/>
    </source>
</evidence>
<dbReference type="PROSITE" id="PS51379">
    <property type="entry name" value="4FE4S_FER_2"/>
    <property type="match status" value="2"/>
</dbReference>
<dbReference type="Proteomes" id="UP000198324">
    <property type="component" value="Unassembled WGS sequence"/>
</dbReference>
<dbReference type="InterPro" id="IPR004017">
    <property type="entry name" value="Cys_rich_dom"/>
</dbReference>
<dbReference type="PIRSF" id="PIRSF000139">
    <property type="entry name" value="Glc_ox_4Fe-4S"/>
    <property type="match status" value="1"/>
</dbReference>
<evidence type="ECO:0000256" key="1">
    <source>
        <dbReference type="ARBA" id="ARBA00022485"/>
    </source>
</evidence>
<evidence type="ECO:0000256" key="2">
    <source>
        <dbReference type="ARBA" id="ARBA00022723"/>
    </source>
</evidence>
<evidence type="ECO:0000256" key="4">
    <source>
        <dbReference type="ARBA" id="ARBA00023004"/>
    </source>
</evidence>
<dbReference type="GO" id="GO:0046872">
    <property type="term" value="F:metal ion binding"/>
    <property type="evidence" value="ECO:0007669"/>
    <property type="project" value="UniProtKB-UniRule"/>
</dbReference>
<dbReference type="PANTHER" id="PTHR32479:SF20">
    <property type="entry name" value="GLYCOLATE OXIDASE IRON-SULFUR SUBUNIT"/>
    <property type="match status" value="1"/>
</dbReference>
<keyword evidence="6" id="KW-0249">Electron transport</keyword>
<sequence>MSDMKELLRLLGELDDQLVTCMRCGMCQAVCPIYGQTGREADVARGKIALLEGLAHEMVKNPEGVQEKVNRCLLCGSCQANCPSGVKALDIFLKARTILTGYMGLPPVKKLIFRGMLTKPGLFNNLLSFASKFQGLFTSPVNDIVGSSCSKFLEPMLGERHLMLLAKTPLHKEVPSLDTKPGKSGLKVAFFPGCMADKIFPRIAHASLKVLKHHGVGVYMPEGQACCGIPALSSGDMQSYEKLVRLNLAAFAKGEFDYLVTPCATCTSTMKKIWPTMTKGFSEAEKKAVEALSAKVMDVNAFVVDKLGLTPPAPAGDAVEVTVHDPCHLKKSLGVSAQPRAVLSMNAHYKLKEMAGADTCCGCGGSFTLTHADMSAKIGQQKRDNIKNSGAQVVATGCPACMMQISDMLSRNGDRVSVKHPMELYAECLPD</sequence>
<dbReference type="PROSITE" id="PS00198">
    <property type="entry name" value="4FE4S_FER_1"/>
    <property type="match status" value="1"/>
</dbReference>
<gene>
    <name evidence="8" type="ORF">SAMN04488503_1211</name>
</gene>
<evidence type="ECO:0000259" key="7">
    <source>
        <dbReference type="PROSITE" id="PS51379"/>
    </source>
</evidence>
<dbReference type="OrthoDB" id="9770306at2"/>
<evidence type="ECO:0000256" key="6">
    <source>
        <dbReference type="PIRNR" id="PIRNR000139"/>
    </source>
</evidence>
<dbReference type="GO" id="GO:0051539">
    <property type="term" value="F:4 iron, 4 sulfur cluster binding"/>
    <property type="evidence" value="ECO:0007669"/>
    <property type="project" value="UniProtKB-UniRule"/>
</dbReference>
<dbReference type="RefSeq" id="WP_089272746.1">
    <property type="nucleotide sequence ID" value="NZ_FZOC01000002.1"/>
</dbReference>
<keyword evidence="2 6" id="KW-0479">Metal-binding</keyword>
<dbReference type="AlphaFoldDB" id="A0A238Z4J1"/>
<dbReference type="SUPFAM" id="SSF46548">
    <property type="entry name" value="alpha-helical ferredoxin"/>
    <property type="match status" value="1"/>
</dbReference>
<feature type="domain" description="4Fe-4S ferredoxin-type" evidence="7">
    <location>
        <begin position="60"/>
        <end position="92"/>
    </location>
</feature>
<keyword evidence="1 6" id="KW-0004">4Fe-4S</keyword>
<dbReference type="EC" id="1.1.99.14" evidence="6"/>
<dbReference type="Pfam" id="PF02754">
    <property type="entry name" value="CCG"/>
    <property type="match status" value="2"/>
</dbReference>